<protein>
    <submittedName>
        <fullName evidence="2">Uncharacterized protein</fullName>
    </submittedName>
</protein>
<keyword evidence="1" id="KW-1133">Transmembrane helix</keyword>
<dbReference type="Proteomes" id="UP000321832">
    <property type="component" value="Unassembled WGS sequence"/>
</dbReference>
<reference evidence="2 3" key="1">
    <citation type="submission" date="2019-08" db="EMBL/GenBank/DDBJ databases">
        <authorList>
            <person name="Khan S.A."/>
            <person name="Jeon C.O."/>
            <person name="Jeong S.E."/>
        </authorList>
    </citation>
    <scope>NUCLEOTIDE SEQUENCE [LARGE SCALE GENOMIC DNA]</scope>
    <source>
        <strain evidence="3">IMCC1728</strain>
    </source>
</reference>
<evidence type="ECO:0000256" key="1">
    <source>
        <dbReference type="SAM" id="Phobius"/>
    </source>
</evidence>
<keyword evidence="3" id="KW-1185">Reference proteome</keyword>
<proteinExistence type="predicted"/>
<comment type="caution">
    <text evidence="2">The sequence shown here is derived from an EMBL/GenBank/DDBJ whole genome shotgun (WGS) entry which is preliminary data.</text>
</comment>
<evidence type="ECO:0000313" key="3">
    <source>
        <dbReference type="Proteomes" id="UP000321832"/>
    </source>
</evidence>
<keyword evidence="1" id="KW-0472">Membrane</keyword>
<name>A0A5C6U0Y5_9BURK</name>
<dbReference type="AlphaFoldDB" id="A0A5C6U0Y5"/>
<keyword evidence="1" id="KW-0812">Transmembrane</keyword>
<evidence type="ECO:0000313" key="2">
    <source>
        <dbReference type="EMBL" id="TXC65345.1"/>
    </source>
</evidence>
<gene>
    <name evidence="2" type="ORF">FSC37_02155</name>
</gene>
<feature type="transmembrane region" description="Helical" evidence="1">
    <location>
        <begin position="15"/>
        <end position="34"/>
    </location>
</feature>
<organism evidence="2 3">
    <name type="scientific">Piscinibacter aquaticus</name>
    <dbReference type="NCBI Taxonomy" id="392597"/>
    <lineage>
        <taxon>Bacteria</taxon>
        <taxon>Pseudomonadati</taxon>
        <taxon>Pseudomonadota</taxon>
        <taxon>Betaproteobacteria</taxon>
        <taxon>Burkholderiales</taxon>
        <taxon>Sphaerotilaceae</taxon>
        <taxon>Piscinibacter</taxon>
    </lineage>
</organism>
<accession>A0A5C6U0Y5</accession>
<sequence>MEPLRIWFDPPHVRWGRVAVTVVVATALVGVWVAQRRGAFEEAPAVVAVAKAASGAAIASPTPAAPSARSGMLAAASAPAPAASTAELVCGFGSVSFNPQDEQQVDALRDELFTKLEAHRVERLPGWLHKMKASADEGRPGGGRFTQAVESWRRKVLPAVEEQNKHWTKLDMPIDGLDELARLAQRSADPKVYGTAMNACGFLADFSPKTACAGLGFEEWARRDPDNGYPWLLASTYQPKGSARREEFIERAVATKTIRSDWGYAYEPLARALAPSASAKDRSALFAQAVTFSGIQMMAPVSVIEHCREDELRRGSRRTRCEYLATHLSENSDSFMLRQFGHAIGRNLGWSKDRLDSMKQELDAMQTALVQVDQTIGCEGLSKIEAYFSDLTKYGEVGALRRRQQAAR</sequence>
<dbReference type="EMBL" id="VOPW01000001">
    <property type="protein sequence ID" value="TXC65345.1"/>
    <property type="molecule type" value="Genomic_DNA"/>
</dbReference>